<evidence type="ECO:0000256" key="7">
    <source>
        <dbReference type="ARBA" id="ARBA00022840"/>
    </source>
</evidence>
<dbReference type="GO" id="GO:0016301">
    <property type="term" value="F:kinase activity"/>
    <property type="evidence" value="ECO:0007669"/>
    <property type="project" value="UniProtKB-KW"/>
</dbReference>
<evidence type="ECO:0000313" key="11">
    <source>
        <dbReference type="EMBL" id="GAA3397154.1"/>
    </source>
</evidence>
<dbReference type="InterPro" id="IPR036890">
    <property type="entry name" value="HATPase_C_sf"/>
</dbReference>
<evidence type="ECO:0000256" key="2">
    <source>
        <dbReference type="ARBA" id="ARBA00012438"/>
    </source>
</evidence>
<gene>
    <name evidence="11" type="ORF">GCM10020369_76410</name>
</gene>
<protein>
    <recommendedName>
        <fullName evidence="2">histidine kinase</fullName>
        <ecNumber evidence="2">2.7.13.3</ecNumber>
    </recommendedName>
</protein>
<dbReference type="InterPro" id="IPR025828">
    <property type="entry name" value="Put_sensor_dom"/>
</dbReference>
<reference evidence="12" key="1">
    <citation type="journal article" date="2019" name="Int. J. Syst. Evol. Microbiol.">
        <title>The Global Catalogue of Microorganisms (GCM) 10K type strain sequencing project: providing services to taxonomists for standard genome sequencing and annotation.</title>
        <authorList>
            <consortium name="The Broad Institute Genomics Platform"/>
            <consortium name="The Broad Institute Genome Sequencing Center for Infectious Disease"/>
            <person name="Wu L."/>
            <person name="Ma J."/>
        </authorList>
    </citation>
    <scope>NUCLEOTIDE SEQUENCE [LARGE SCALE GENOMIC DNA]</scope>
    <source>
        <strain evidence="12">JCM 9458</strain>
    </source>
</reference>
<evidence type="ECO:0000256" key="6">
    <source>
        <dbReference type="ARBA" id="ARBA00022777"/>
    </source>
</evidence>
<evidence type="ECO:0000256" key="9">
    <source>
        <dbReference type="SAM" id="Phobius"/>
    </source>
</evidence>
<keyword evidence="9" id="KW-1133">Transmembrane helix</keyword>
<evidence type="ECO:0000256" key="1">
    <source>
        <dbReference type="ARBA" id="ARBA00000085"/>
    </source>
</evidence>
<dbReference type="InterPro" id="IPR011712">
    <property type="entry name" value="Sig_transdc_His_kin_sub3_dim/P"/>
</dbReference>
<dbReference type="Pfam" id="PF07730">
    <property type="entry name" value="HisKA_3"/>
    <property type="match status" value="1"/>
</dbReference>
<evidence type="ECO:0000256" key="5">
    <source>
        <dbReference type="ARBA" id="ARBA00022741"/>
    </source>
</evidence>
<proteinExistence type="predicted"/>
<keyword evidence="9" id="KW-0812">Transmembrane</keyword>
<feature type="transmembrane region" description="Helical" evidence="9">
    <location>
        <begin position="116"/>
        <end position="144"/>
    </location>
</feature>
<dbReference type="Gene3D" id="3.30.565.10">
    <property type="entry name" value="Histidine kinase-like ATPase, C-terminal domain"/>
    <property type="match status" value="1"/>
</dbReference>
<evidence type="ECO:0000256" key="4">
    <source>
        <dbReference type="ARBA" id="ARBA00022679"/>
    </source>
</evidence>
<keyword evidence="6 11" id="KW-0418">Kinase</keyword>
<feature type="domain" description="Histidine kinase/HSP90-like ATPase" evidence="10">
    <location>
        <begin position="310"/>
        <end position="407"/>
    </location>
</feature>
<keyword evidence="9" id="KW-0472">Membrane</keyword>
<dbReference type="CDD" id="cd16917">
    <property type="entry name" value="HATPase_UhpB-NarQ-NarX-like"/>
    <property type="match status" value="1"/>
</dbReference>
<name>A0ABP6TA46_9ACTN</name>
<accession>A0ABP6TA46</accession>
<comment type="caution">
    <text evidence="11">The sequence shown here is derived from an EMBL/GenBank/DDBJ whole genome shotgun (WGS) entry which is preliminary data.</text>
</comment>
<dbReference type="EC" id="2.7.13.3" evidence="2"/>
<dbReference type="InterPro" id="IPR003594">
    <property type="entry name" value="HATPase_dom"/>
</dbReference>
<evidence type="ECO:0000313" key="12">
    <source>
        <dbReference type="Proteomes" id="UP001501676"/>
    </source>
</evidence>
<feature type="transmembrane region" description="Helical" evidence="9">
    <location>
        <begin position="156"/>
        <end position="177"/>
    </location>
</feature>
<keyword evidence="12" id="KW-1185">Reference proteome</keyword>
<evidence type="ECO:0000256" key="3">
    <source>
        <dbReference type="ARBA" id="ARBA00022553"/>
    </source>
</evidence>
<dbReference type="SMART" id="SM00387">
    <property type="entry name" value="HATPase_c"/>
    <property type="match status" value="1"/>
</dbReference>
<feature type="transmembrane region" description="Helical" evidence="9">
    <location>
        <begin position="20"/>
        <end position="37"/>
    </location>
</feature>
<dbReference type="RefSeq" id="WP_345733202.1">
    <property type="nucleotide sequence ID" value="NZ_BAAAYN010000063.1"/>
</dbReference>
<keyword evidence="7" id="KW-0067">ATP-binding</keyword>
<comment type="catalytic activity">
    <reaction evidence="1">
        <text>ATP + protein L-histidine = ADP + protein N-phospho-L-histidine.</text>
        <dbReference type="EC" id="2.7.13.3"/>
    </reaction>
</comment>
<keyword evidence="3" id="KW-0597">Phosphoprotein</keyword>
<dbReference type="EMBL" id="BAAAYN010000063">
    <property type="protein sequence ID" value="GAA3397154.1"/>
    <property type="molecule type" value="Genomic_DNA"/>
</dbReference>
<dbReference type="PANTHER" id="PTHR24421:SF10">
    <property type="entry name" value="NITRATE_NITRITE SENSOR PROTEIN NARQ"/>
    <property type="match status" value="1"/>
</dbReference>
<dbReference type="InterPro" id="IPR050482">
    <property type="entry name" value="Sensor_HK_TwoCompSys"/>
</dbReference>
<dbReference type="Proteomes" id="UP001501676">
    <property type="component" value="Unassembled WGS sequence"/>
</dbReference>
<organism evidence="11 12">
    <name type="scientific">Cryptosporangium minutisporangium</name>
    <dbReference type="NCBI Taxonomy" id="113569"/>
    <lineage>
        <taxon>Bacteria</taxon>
        <taxon>Bacillati</taxon>
        <taxon>Actinomycetota</taxon>
        <taxon>Actinomycetes</taxon>
        <taxon>Cryptosporangiales</taxon>
        <taxon>Cryptosporangiaceae</taxon>
        <taxon>Cryptosporangium</taxon>
    </lineage>
</organism>
<dbReference type="Pfam" id="PF13796">
    <property type="entry name" value="Sensor"/>
    <property type="match status" value="1"/>
</dbReference>
<evidence type="ECO:0000259" key="10">
    <source>
        <dbReference type="SMART" id="SM00387"/>
    </source>
</evidence>
<feature type="transmembrane region" description="Helical" evidence="9">
    <location>
        <begin position="43"/>
        <end position="61"/>
    </location>
</feature>
<sequence>MIRRLLLAPVERRTWREVRYVLVGLCFALPVFPLAVVGVVGAVYSLMTIGLPFLVVALLLLRRTVVWFRPPARWFLDLDWPSPPPRPTSGGALRFVESVLRDGTAWRALAYAVVKLPLMFAATYLGVGAALLGVLAVTYPAWWFLVPLDRTWGGTWLFVLEGVGILLVFPWVLRLLVGLDRILIRALLAPTPDRLRIAALEASQAALRADAAAILRRVERNLHDGTQARLVTLGVTLSRIEARADDTVRPLVEDAQESVVDALTELRDIVRGLHPPALDDGLPVAIETLAGRGAVPVDVHVDLAGRPPDVIASALYFTVAELLTNVSKHAGATRARVDLRAENGSLRLVVTDDGRGGARLATSVDGTEPGTGLAGLRRRAAALDGEFSIDSPVGGPTTVTMTLPQEV</sequence>
<dbReference type="Pfam" id="PF02518">
    <property type="entry name" value="HATPase_c"/>
    <property type="match status" value="1"/>
</dbReference>
<keyword evidence="5" id="KW-0547">Nucleotide-binding</keyword>
<dbReference type="SUPFAM" id="SSF55874">
    <property type="entry name" value="ATPase domain of HSP90 chaperone/DNA topoisomerase II/histidine kinase"/>
    <property type="match status" value="1"/>
</dbReference>
<dbReference type="PANTHER" id="PTHR24421">
    <property type="entry name" value="NITRATE/NITRITE SENSOR PROTEIN NARX-RELATED"/>
    <property type="match status" value="1"/>
</dbReference>
<evidence type="ECO:0000256" key="8">
    <source>
        <dbReference type="ARBA" id="ARBA00023012"/>
    </source>
</evidence>
<keyword evidence="8" id="KW-0902">Two-component regulatory system</keyword>
<keyword evidence="4" id="KW-0808">Transferase</keyword>